<feature type="domain" description="Prepilin type IV endopeptidase peptidase" evidence="11">
    <location>
        <begin position="122"/>
        <end position="231"/>
    </location>
</feature>
<dbReference type="GO" id="GO:0032259">
    <property type="term" value="P:methylation"/>
    <property type="evidence" value="ECO:0007669"/>
    <property type="project" value="UniProtKB-KW"/>
</dbReference>
<name>A0A198FQR1_9GAMM</name>
<dbReference type="PANTHER" id="PTHR30487">
    <property type="entry name" value="TYPE 4 PREPILIN-LIKE PROTEINS LEADER PEPTIDE-PROCESSING ENZYME"/>
    <property type="match status" value="1"/>
</dbReference>
<dbReference type="RefSeq" id="WP_083954590.1">
    <property type="nucleotide sequence ID" value="NZ_LXEN01000101.1"/>
</dbReference>
<keyword evidence="3" id="KW-1003">Cell membrane</keyword>
<keyword evidence="9" id="KW-0645">Protease</keyword>
<dbReference type="GO" id="GO:0004190">
    <property type="term" value="F:aspartic-type endopeptidase activity"/>
    <property type="evidence" value="ECO:0007669"/>
    <property type="project" value="UniProtKB-EC"/>
</dbReference>
<feature type="transmembrane region" description="Helical" evidence="10">
    <location>
        <begin position="146"/>
        <end position="166"/>
    </location>
</feature>
<dbReference type="EMBL" id="LXEN01000101">
    <property type="protein sequence ID" value="OAT26476.1"/>
    <property type="molecule type" value="Genomic_DNA"/>
</dbReference>
<comment type="function">
    <text evidence="9">Plays an essential role in type IV pili and type II pseudopili formation by proteolytically removing the leader sequence from substrate proteins and subsequently monomethylating the alpha-amino group of the newly exposed N-terminal phenylalanine.</text>
</comment>
<accession>A0A198FQR1</accession>
<feature type="transmembrane region" description="Helical" evidence="10">
    <location>
        <begin position="115"/>
        <end position="134"/>
    </location>
</feature>
<dbReference type="Pfam" id="PF06750">
    <property type="entry name" value="A24_N_bact"/>
    <property type="match status" value="1"/>
</dbReference>
<evidence type="ECO:0000256" key="4">
    <source>
        <dbReference type="ARBA" id="ARBA00022519"/>
    </source>
</evidence>
<feature type="domain" description="Prepilin peptidase A24 N-terminal" evidence="12">
    <location>
        <begin position="15"/>
        <end position="105"/>
    </location>
</feature>
<evidence type="ECO:0000256" key="10">
    <source>
        <dbReference type="SAM" id="Phobius"/>
    </source>
</evidence>
<keyword evidence="9 13" id="KW-0808">Transferase</keyword>
<dbReference type="PATRIC" id="fig|1354337.4.peg.2189"/>
<evidence type="ECO:0000256" key="5">
    <source>
        <dbReference type="ARBA" id="ARBA00022692"/>
    </source>
</evidence>
<comment type="subcellular location">
    <subcellularLocation>
        <location evidence="1">Cell inner membrane</location>
        <topology evidence="1">Multi-pass membrane protein</topology>
    </subcellularLocation>
    <subcellularLocation>
        <location evidence="9">Cell membrane</location>
        <topology evidence="9">Multi-pass membrane protein</topology>
    </subcellularLocation>
</comment>
<gene>
    <name evidence="13" type="ORF">M983_2137</name>
</gene>
<keyword evidence="4" id="KW-0997">Cell inner membrane</keyword>
<comment type="caution">
    <text evidence="13">The sequence shown here is derived from an EMBL/GenBank/DDBJ whole genome shotgun (WGS) entry which is preliminary data.</text>
</comment>
<keyword evidence="9 13" id="KW-0489">Methyltransferase</keyword>
<evidence type="ECO:0000256" key="2">
    <source>
        <dbReference type="ARBA" id="ARBA00005801"/>
    </source>
</evidence>
<proteinExistence type="inferred from homology"/>
<dbReference type="GO" id="GO:0005886">
    <property type="term" value="C:plasma membrane"/>
    <property type="evidence" value="ECO:0007669"/>
    <property type="project" value="UniProtKB-SubCell"/>
</dbReference>
<evidence type="ECO:0000313" key="13">
    <source>
        <dbReference type="EMBL" id="OAT26476.1"/>
    </source>
</evidence>
<evidence type="ECO:0000313" key="14">
    <source>
        <dbReference type="Proteomes" id="UP000094023"/>
    </source>
</evidence>
<keyword evidence="6 10" id="KW-1133">Transmembrane helix</keyword>
<sequence length="280" mass="32189">MSLFLCWYIPCVIFILGLCVGSFVNVVIYRYPLIMLQNNNSTFKKMSLSYPESHCTTCKNKILKRDNIPVLSWILRKGKCRYCNTSFSIRYMITEIVFGLVFLFTELYLYPEFSLFSIAAILILFSYLYCIFFIDLKHFIIPDVMSYTLLIMGLCCAYFKLIPISIAASFSGAIFAFIIISISGLIFKIARGIDGLGFGDYKLFAVGGAWVGFFNIPYLIILSSLIGILFFGLNKKYHFSSIENKDYLDDLIEQKDNVIPFGPAICLSIYFYMLYIFMSR</sequence>
<evidence type="ECO:0000256" key="9">
    <source>
        <dbReference type="RuleBase" id="RU003794"/>
    </source>
</evidence>
<dbReference type="Gene3D" id="1.20.120.1220">
    <property type="match status" value="1"/>
</dbReference>
<dbReference type="EC" id="2.1.1.-" evidence="9"/>
<keyword evidence="14" id="KW-1185">Reference proteome</keyword>
<feature type="transmembrane region" description="Helical" evidence="10">
    <location>
        <begin position="258"/>
        <end position="278"/>
    </location>
</feature>
<dbReference type="GO" id="GO:0008168">
    <property type="term" value="F:methyltransferase activity"/>
    <property type="evidence" value="ECO:0007669"/>
    <property type="project" value="UniProtKB-KW"/>
</dbReference>
<comment type="catalytic activity">
    <reaction evidence="9">
        <text>Typically cleaves a -Gly-|-Phe- bond to release an N-terminal, basic peptide of 5-8 residues from type IV prepilin, and then N-methylates the new N-terminal amino group, the methyl donor being S-adenosyl-L-methionine.</text>
        <dbReference type="EC" id="3.4.23.43"/>
    </reaction>
</comment>
<dbReference type="EC" id="3.4.23.43" evidence="9"/>
<dbReference type="Pfam" id="PF01478">
    <property type="entry name" value="Peptidase_A24"/>
    <property type="match status" value="1"/>
</dbReference>
<feature type="transmembrane region" description="Helical" evidence="10">
    <location>
        <begin position="89"/>
        <end position="109"/>
    </location>
</feature>
<evidence type="ECO:0000256" key="3">
    <source>
        <dbReference type="ARBA" id="ARBA00022475"/>
    </source>
</evidence>
<keyword evidence="9" id="KW-0511">Multifunctional enzyme</keyword>
<dbReference type="AlphaFoldDB" id="A0A198FQR1"/>
<organism evidence="13 14">
    <name type="scientific">Proteus myxofaciens ATCC 19692</name>
    <dbReference type="NCBI Taxonomy" id="1354337"/>
    <lineage>
        <taxon>Bacteria</taxon>
        <taxon>Pseudomonadati</taxon>
        <taxon>Pseudomonadota</taxon>
        <taxon>Gammaproteobacteria</taxon>
        <taxon>Enterobacterales</taxon>
        <taxon>Morganellaceae</taxon>
        <taxon>Proteus</taxon>
    </lineage>
</organism>
<feature type="transmembrane region" description="Helical" evidence="10">
    <location>
        <begin position="203"/>
        <end position="231"/>
    </location>
</feature>
<evidence type="ECO:0000259" key="11">
    <source>
        <dbReference type="Pfam" id="PF01478"/>
    </source>
</evidence>
<feature type="transmembrane region" description="Helical" evidence="10">
    <location>
        <begin position="172"/>
        <end position="191"/>
    </location>
</feature>
<keyword evidence="5 9" id="KW-0812">Transmembrane</keyword>
<feature type="transmembrane region" description="Helical" evidence="10">
    <location>
        <begin position="6"/>
        <end position="28"/>
    </location>
</feature>
<evidence type="ECO:0000256" key="1">
    <source>
        <dbReference type="ARBA" id="ARBA00004429"/>
    </source>
</evidence>
<protein>
    <recommendedName>
        <fullName evidence="9">Prepilin leader peptidase/N-methyltransferase</fullName>
        <ecNumber evidence="9">2.1.1.-</ecNumber>
        <ecNumber evidence="9">3.4.23.43</ecNumber>
    </recommendedName>
</protein>
<keyword evidence="9 13" id="KW-0378">Hydrolase</keyword>
<dbReference type="GO" id="GO:0006465">
    <property type="term" value="P:signal peptide processing"/>
    <property type="evidence" value="ECO:0007669"/>
    <property type="project" value="TreeGrafter"/>
</dbReference>
<evidence type="ECO:0000256" key="7">
    <source>
        <dbReference type="ARBA" id="ARBA00023136"/>
    </source>
</evidence>
<dbReference type="InterPro" id="IPR000045">
    <property type="entry name" value="Prepilin_IV_endopep_pep"/>
</dbReference>
<dbReference type="PRINTS" id="PR00864">
    <property type="entry name" value="PREPILNPTASE"/>
</dbReference>
<dbReference type="STRING" id="1354337.M983_2137"/>
<keyword evidence="7 10" id="KW-0472">Membrane</keyword>
<dbReference type="InterPro" id="IPR010627">
    <property type="entry name" value="Prepilin_pept_A24_N"/>
</dbReference>
<evidence type="ECO:0000256" key="8">
    <source>
        <dbReference type="RuleBase" id="RU003793"/>
    </source>
</evidence>
<dbReference type="Proteomes" id="UP000094023">
    <property type="component" value="Unassembled WGS sequence"/>
</dbReference>
<evidence type="ECO:0000259" key="12">
    <source>
        <dbReference type="Pfam" id="PF06750"/>
    </source>
</evidence>
<dbReference type="PANTHER" id="PTHR30487:SF0">
    <property type="entry name" value="PREPILIN LEADER PEPTIDASE_N-METHYLTRANSFERASE-RELATED"/>
    <property type="match status" value="1"/>
</dbReference>
<dbReference type="InterPro" id="IPR050882">
    <property type="entry name" value="Prepilin_peptidase/N-MTase"/>
</dbReference>
<comment type="similarity">
    <text evidence="2 8">Belongs to the peptidase A24 family.</text>
</comment>
<evidence type="ECO:0000256" key="6">
    <source>
        <dbReference type="ARBA" id="ARBA00022989"/>
    </source>
</evidence>
<dbReference type="InterPro" id="IPR014032">
    <property type="entry name" value="Peptidase_A24A_bac"/>
</dbReference>
<reference evidence="13 14" key="1">
    <citation type="submission" date="2016-04" db="EMBL/GenBank/DDBJ databases">
        <title>ATOL: Assembling a taxonomically balanced genome-scale reconstruction of the evolutionary history of the Enterobacteriaceae.</title>
        <authorList>
            <person name="Plunkett G.III."/>
            <person name="Neeno-Eckwall E.C."/>
            <person name="Glasner J.D."/>
            <person name="Perna N.T."/>
        </authorList>
    </citation>
    <scope>NUCLEOTIDE SEQUENCE [LARGE SCALE GENOMIC DNA]</scope>
    <source>
        <strain evidence="13 14">ATCC 19692</strain>
    </source>
</reference>
<dbReference type="OrthoDB" id="9789291at2"/>